<feature type="transmembrane region" description="Helical" evidence="5">
    <location>
        <begin position="6"/>
        <end position="23"/>
    </location>
</feature>
<gene>
    <name evidence="6" type="ORF">KIMC2_06200</name>
</gene>
<dbReference type="KEGG" id="xak:KIMC2_06200"/>
<evidence type="ECO:0000256" key="4">
    <source>
        <dbReference type="ARBA" id="ARBA00023136"/>
    </source>
</evidence>
<evidence type="ECO:0000313" key="6">
    <source>
        <dbReference type="EMBL" id="BDR56058.1"/>
    </source>
</evidence>
<feature type="transmembrane region" description="Helical" evidence="5">
    <location>
        <begin position="30"/>
        <end position="52"/>
    </location>
</feature>
<organism evidence="6 7">
    <name type="scientific">Xylocopilactobacillus apis</name>
    <dbReference type="NCBI Taxonomy" id="2932183"/>
    <lineage>
        <taxon>Bacteria</taxon>
        <taxon>Bacillati</taxon>
        <taxon>Bacillota</taxon>
        <taxon>Bacilli</taxon>
        <taxon>Lactobacillales</taxon>
        <taxon>Lactobacillaceae</taxon>
        <taxon>Xylocopilactobacillus</taxon>
    </lineage>
</organism>
<comment type="subcellular location">
    <subcellularLocation>
        <location evidence="1">Membrane</location>
        <topology evidence="1">Multi-pass membrane protein</topology>
    </subcellularLocation>
</comment>
<name>A0AAU9DR12_9LACO</name>
<dbReference type="GO" id="GO:0015108">
    <property type="term" value="F:chloride transmembrane transporter activity"/>
    <property type="evidence" value="ECO:0007669"/>
    <property type="project" value="InterPro"/>
</dbReference>
<evidence type="ECO:0008006" key="8">
    <source>
        <dbReference type="Google" id="ProtNLM"/>
    </source>
</evidence>
<keyword evidence="4 5" id="KW-0472">Membrane</keyword>
<evidence type="ECO:0000256" key="3">
    <source>
        <dbReference type="ARBA" id="ARBA00022989"/>
    </source>
</evidence>
<feature type="transmembrane region" description="Helical" evidence="5">
    <location>
        <begin position="58"/>
        <end position="76"/>
    </location>
</feature>
<protein>
    <recommendedName>
        <fullName evidence="8">Chloride channel protein</fullName>
    </recommendedName>
</protein>
<dbReference type="InterPro" id="IPR014743">
    <property type="entry name" value="Cl-channel_core"/>
</dbReference>
<sequence length="99" mass="10547">MTLGALIGAWSANILINIGVLPINYLPNMVILGMVGFFAGVTKAPFTAILLVSEMVGGTSQVLSLLIVAITSYLVVDELSGKPIYEDLLEQLVRPQNQS</sequence>
<dbReference type="Pfam" id="PF00654">
    <property type="entry name" value="Voltage_CLC"/>
    <property type="match status" value="1"/>
</dbReference>
<dbReference type="GO" id="GO:0016020">
    <property type="term" value="C:membrane"/>
    <property type="evidence" value="ECO:0007669"/>
    <property type="project" value="UniProtKB-SubCell"/>
</dbReference>
<evidence type="ECO:0000256" key="5">
    <source>
        <dbReference type="SAM" id="Phobius"/>
    </source>
</evidence>
<dbReference type="Gene3D" id="1.10.3080.10">
    <property type="entry name" value="Clc chloride channel"/>
    <property type="match status" value="1"/>
</dbReference>
<dbReference type="SUPFAM" id="SSF81340">
    <property type="entry name" value="Clc chloride channel"/>
    <property type="match status" value="1"/>
</dbReference>
<accession>A0AAU9DR12</accession>
<evidence type="ECO:0000313" key="7">
    <source>
        <dbReference type="Proteomes" id="UP001321804"/>
    </source>
</evidence>
<dbReference type="AlphaFoldDB" id="A0AAU9DR12"/>
<evidence type="ECO:0000256" key="2">
    <source>
        <dbReference type="ARBA" id="ARBA00022692"/>
    </source>
</evidence>
<reference evidence="6 7" key="1">
    <citation type="journal article" date="2023" name="Microbiol. Spectr.">
        <title>Symbiosis of Carpenter Bees with Uncharacterized Lactic Acid Bacteria Showing NAD Auxotrophy.</title>
        <authorList>
            <person name="Kawasaki S."/>
            <person name="Ozawa K."/>
            <person name="Mori T."/>
            <person name="Yamamoto A."/>
            <person name="Ito M."/>
            <person name="Ohkuma M."/>
            <person name="Sakamoto M."/>
            <person name="Matsutani M."/>
        </authorList>
    </citation>
    <scope>NUCLEOTIDE SEQUENCE [LARGE SCALE GENOMIC DNA]</scope>
    <source>
        <strain evidence="6 7">KimC2</strain>
    </source>
</reference>
<keyword evidence="3 5" id="KW-1133">Transmembrane helix</keyword>
<proteinExistence type="predicted"/>
<dbReference type="Proteomes" id="UP001321804">
    <property type="component" value="Chromosome"/>
</dbReference>
<evidence type="ECO:0000256" key="1">
    <source>
        <dbReference type="ARBA" id="ARBA00004141"/>
    </source>
</evidence>
<keyword evidence="2 5" id="KW-0812">Transmembrane</keyword>
<keyword evidence="7" id="KW-1185">Reference proteome</keyword>
<dbReference type="InterPro" id="IPR001807">
    <property type="entry name" value="ClC"/>
</dbReference>
<dbReference type="EMBL" id="AP026801">
    <property type="protein sequence ID" value="BDR56058.1"/>
    <property type="molecule type" value="Genomic_DNA"/>
</dbReference>